<dbReference type="Gramene" id="OGLUM01G10070.1">
    <property type="protein sequence ID" value="OGLUM01G10070.1"/>
    <property type="gene ID" value="OGLUM01G10070"/>
</dbReference>
<accession>A0A0D9Y5V1</accession>
<dbReference type="STRING" id="40148.A0A0D9Y5V1"/>
<sequence>MLSTRLNPTSHTSCCDVDTTVGGLCLPMAQLCDDRMTFVFWDAYHTSDATNQVIADCLYADMVSAGAGNGNVTTASTRAPRVVVDRAASKALKYRQQINRPLCAGTTPSPIRYDGDE</sequence>
<reference evidence="1" key="3">
    <citation type="submission" date="2018-05" db="EMBL/GenBank/DDBJ databases">
        <title>OgluRS3 (Oryza glumaepatula Reference Sequence Version 3).</title>
        <authorList>
            <person name="Zhang J."/>
            <person name="Kudrna D."/>
            <person name="Lee S."/>
            <person name="Talag J."/>
            <person name="Welchert J."/>
            <person name="Wing R.A."/>
        </authorList>
    </citation>
    <scope>NUCLEOTIDE SEQUENCE [LARGE SCALE GENOMIC DNA]</scope>
</reference>
<evidence type="ECO:0000313" key="2">
    <source>
        <dbReference type="Proteomes" id="UP000026961"/>
    </source>
</evidence>
<organism evidence="1">
    <name type="scientific">Oryza glumipatula</name>
    <dbReference type="NCBI Taxonomy" id="40148"/>
    <lineage>
        <taxon>Eukaryota</taxon>
        <taxon>Viridiplantae</taxon>
        <taxon>Streptophyta</taxon>
        <taxon>Embryophyta</taxon>
        <taxon>Tracheophyta</taxon>
        <taxon>Spermatophyta</taxon>
        <taxon>Magnoliopsida</taxon>
        <taxon>Liliopsida</taxon>
        <taxon>Poales</taxon>
        <taxon>Poaceae</taxon>
        <taxon>BOP clade</taxon>
        <taxon>Oryzoideae</taxon>
        <taxon>Oryzeae</taxon>
        <taxon>Oryzinae</taxon>
        <taxon>Oryza</taxon>
    </lineage>
</organism>
<evidence type="ECO:0008006" key="3">
    <source>
        <dbReference type="Google" id="ProtNLM"/>
    </source>
</evidence>
<dbReference type="AlphaFoldDB" id="A0A0D9Y5V1"/>
<protein>
    <recommendedName>
        <fullName evidence="3">GDSL esterase/lipase</fullName>
    </recommendedName>
</protein>
<dbReference type="HOGENOM" id="CLU_145696_0_0_1"/>
<proteinExistence type="predicted"/>
<reference evidence="1" key="1">
    <citation type="submission" date="2013-08" db="EMBL/GenBank/DDBJ databases">
        <title>Oryza genome evolution.</title>
        <authorList>
            <person name="Wing R.A."/>
            <person name="Panaud O."/>
            <person name="Oliveira A.C."/>
        </authorList>
    </citation>
    <scope>NUCLEOTIDE SEQUENCE</scope>
</reference>
<name>A0A0D9Y5V1_9ORYZ</name>
<dbReference type="InterPro" id="IPR036514">
    <property type="entry name" value="SGNH_hydro_sf"/>
</dbReference>
<reference evidence="1" key="2">
    <citation type="submission" date="2015-04" db="UniProtKB">
        <authorList>
            <consortium name="EnsemblPlants"/>
        </authorList>
    </citation>
    <scope>IDENTIFICATION</scope>
</reference>
<evidence type="ECO:0000313" key="1">
    <source>
        <dbReference type="EnsemblPlants" id="OGLUM01G10070.1"/>
    </source>
</evidence>
<dbReference type="EnsemblPlants" id="OGLUM01G10070.1">
    <property type="protein sequence ID" value="OGLUM01G10070.1"/>
    <property type="gene ID" value="OGLUM01G10070"/>
</dbReference>
<dbReference type="Proteomes" id="UP000026961">
    <property type="component" value="Chromosome 1"/>
</dbReference>
<keyword evidence="2" id="KW-1185">Reference proteome</keyword>
<dbReference type="Gene3D" id="3.40.50.1110">
    <property type="entry name" value="SGNH hydrolase"/>
    <property type="match status" value="1"/>
</dbReference>